<accession>A0A178VCE9</accession>
<dbReference type="Proteomes" id="UP000078284">
    <property type="component" value="Chromosome 3"/>
</dbReference>
<evidence type="ECO:0000256" key="4">
    <source>
        <dbReference type="ARBA" id="ARBA00022989"/>
    </source>
</evidence>
<comment type="subcellular location">
    <subcellularLocation>
        <location evidence="1">Membrane</location>
        <topology evidence="1">Multi-pass membrane protein</topology>
    </subcellularLocation>
</comment>
<feature type="transmembrane region" description="Helical" evidence="7">
    <location>
        <begin position="134"/>
        <end position="162"/>
    </location>
</feature>
<evidence type="ECO:0000256" key="5">
    <source>
        <dbReference type="ARBA" id="ARBA00023136"/>
    </source>
</evidence>
<dbReference type="Proteomes" id="UP000516314">
    <property type="component" value="Chromosome 3"/>
</dbReference>
<dbReference type="EMBL" id="LUHQ01000003">
    <property type="protein sequence ID" value="OAP02552.1"/>
    <property type="molecule type" value="Genomic_DNA"/>
</dbReference>
<keyword evidence="4 7" id="KW-1133">Transmembrane helix</keyword>
<evidence type="ECO:0000256" key="3">
    <source>
        <dbReference type="ARBA" id="ARBA00022692"/>
    </source>
</evidence>
<sequence length="310" mass="34901">MSTSSSSSQSARPTATSASSTASSNANEQVRSRNSGSVPRTSGPSATTGATPSSMRWDEQTIQFSVNAWVFVIAVLAVLPLIPKNLSNRAYRLSFMGTACSSLYSLYSLYGRPRAWNMQGLQVYFQSIVAAKDFIYFIYCLTFVTSHLCLKFALIPILCRALEQVAKFLRRNFGRSTIYRKYLEDPCVWVESNTTTLNILSSQAEIAIGFLLIISLLSWQRNIIQTFMYWQDCWLDLESCSHELSFVILVAAIEADVSSTGNSWLPPEHVEQNREDGDSDYPTLRSFLEYSGQCRSEMVVQVIKRNKMQR</sequence>
<reference evidence="9" key="2">
    <citation type="submission" date="2016-03" db="EMBL/GenBank/DDBJ databases">
        <title>Full-length assembly of Arabidopsis thaliana Ler reveals the complement of translocations and inversions.</title>
        <authorList>
            <person name="Zapata L."/>
            <person name="Schneeberger K."/>
            <person name="Ossowski S."/>
        </authorList>
    </citation>
    <scope>NUCLEOTIDE SEQUENCE [LARGE SCALE GENOMIC DNA]</scope>
    <source>
        <tissue evidence="9">Leaf</tissue>
    </source>
</reference>
<keyword evidence="3 7" id="KW-0812">Transmembrane</keyword>
<dbReference type="EMBL" id="LR881468">
    <property type="protein sequence ID" value="CAD5321851.1"/>
    <property type="molecule type" value="Genomic_DNA"/>
</dbReference>
<feature type="transmembrane region" description="Helical" evidence="7">
    <location>
        <begin position="93"/>
        <end position="110"/>
    </location>
</feature>
<name>A0A178VCE9_ARATH</name>
<feature type="region of interest" description="Disordered" evidence="6">
    <location>
        <begin position="1"/>
        <end position="53"/>
    </location>
</feature>
<dbReference type="PANTHER" id="PTHR12703">
    <property type="entry name" value="TRANSMEMBRANE PROTEIN 33"/>
    <property type="match status" value="1"/>
</dbReference>
<feature type="compositionally biased region" description="Low complexity" evidence="6">
    <location>
        <begin position="1"/>
        <end position="24"/>
    </location>
</feature>
<dbReference type="GO" id="GO:0016020">
    <property type="term" value="C:membrane"/>
    <property type="evidence" value="ECO:0007669"/>
    <property type="project" value="UniProtKB-SubCell"/>
</dbReference>
<reference evidence="10" key="1">
    <citation type="journal article" date="2016" name="Proc. Natl. Acad. Sci. U.S.A.">
        <title>Chromosome-level assembly of Arabidopsis thaliana Ler reveals the extent of translocation and inversion polymorphisms.</title>
        <authorList>
            <person name="Zapata L."/>
            <person name="Ding J."/>
            <person name="Willing E.M."/>
            <person name="Hartwig B."/>
            <person name="Bezdan D."/>
            <person name="Jiao W.B."/>
            <person name="Patel V."/>
            <person name="Velikkakam James G."/>
            <person name="Koornneef M."/>
            <person name="Ossowski S."/>
            <person name="Schneeberger K."/>
        </authorList>
    </citation>
    <scope>NUCLEOTIDE SEQUENCE [LARGE SCALE GENOMIC DNA]</scope>
    <source>
        <strain evidence="10">cv. Landsberg erecta</strain>
    </source>
</reference>
<feature type="transmembrane region" description="Helical" evidence="7">
    <location>
        <begin position="62"/>
        <end position="81"/>
    </location>
</feature>
<evidence type="ECO:0000256" key="6">
    <source>
        <dbReference type="SAM" id="MobiDB-lite"/>
    </source>
</evidence>
<protein>
    <submittedName>
        <fullName evidence="8">(thale cress) hypothetical protein</fullName>
    </submittedName>
</protein>
<proteinExistence type="inferred from homology"/>
<gene>
    <name evidence="9" type="ordered locus">AXX17_At3g01640</name>
    <name evidence="8" type="ORF">AT9943_LOCUS9895</name>
</gene>
<dbReference type="InterPro" id="IPR005344">
    <property type="entry name" value="TMEM33/Pom33"/>
</dbReference>
<keyword evidence="5 7" id="KW-0472">Membrane</keyword>
<evidence type="ECO:0000256" key="7">
    <source>
        <dbReference type="SAM" id="Phobius"/>
    </source>
</evidence>
<reference evidence="8 11" key="3">
    <citation type="submission" date="2020-09" db="EMBL/GenBank/DDBJ databases">
        <authorList>
            <person name="Ashkenazy H."/>
        </authorList>
    </citation>
    <scope>NUCLEOTIDE SEQUENCE [LARGE SCALE GENOMIC DNA]</scope>
    <source>
        <strain evidence="11">cv. Cdm-0</strain>
    </source>
</reference>
<evidence type="ECO:0000313" key="8">
    <source>
        <dbReference type="EMBL" id="CAD5321851.1"/>
    </source>
</evidence>
<evidence type="ECO:0000313" key="9">
    <source>
        <dbReference type="EMBL" id="OAP02552.1"/>
    </source>
</evidence>
<evidence type="ECO:0000256" key="2">
    <source>
        <dbReference type="ARBA" id="ARBA00007322"/>
    </source>
</evidence>
<dbReference type="InterPro" id="IPR051645">
    <property type="entry name" value="PER33/POM33_regulator"/>
</dbReference>
<comment type="similarity">
    <text evidence="2">Belongs to the PER33/POM33 family.</text>
</comment>
<organism evidence="9 10">
    <name type="scientific">Arabidopsis thaliana</name>
    <name type="common">Mouse-ear cress</name>
    <dbReference type="NCBI Taxonomy" id="3702"/>
    <lineage>
        <taxon>Eukaryota</taxon>
        <taxon>Viridiplantae</taxon>
        <taxon>Streptophyta</taxon>
        <taxon>Embryophyta</taxon>
        <taxon>Tracheophyta</taxon>
        <taxon>Spermatophyta</taxon>
        <taxon>Magnoliopsida</taxon>
        <taxon>eudicotyledons</taxon>
        <taxon>Gunneridae</taxon>
        <taxon>Pentapetalae</taxon>
        <taxon>rosids</taxon>
        <taxon>malvids</taxon>
        <taxon>Brassicales</taxon>
        <taxon>Brassicaceae</taxon>
        <taxon>Camelineae</taxon>
        <taxon>Arabidopsis</taxon>
    </lineage>
</organism>
<evidence type="ECO:0000313" key="10">
    <source>
        <dbReference type="Proteomes" id="UP000078284"/>
    </source>
</evidence>
<dbReference type="SMR" id="A0A178VCE9"/>
<dbReference type="ExpressionAtlas" id="A0A178VCE9">
    <property type="expression patterns" value="baseline and differential"/>
</dbReference>
<evidence type="ECO:0000313" key="11">
    <source>
        <dbReference type="Proteomes" id="UP000516314"/>
    </source>
</evidence>
<dbReference type="AlphaFoldDB" id="A0A178VCE9"/>
<evidence type="ECO:0000256" key="1">
    <source>
        <dbReference type="ARBA" id="ARBA00004141"/>
    </source>
</evidence>
<feature type="compositionally biased region" description="Polar residues" evidence="6">
    <location>
        <begin position="25"/>
        <end position="53"/>
    </location>
</feature>
<dbReference type="Pfam" id="PF03661">
    <property type="entry name" value="TMEM33_Pom33"/>
    <property type="match status" value="1"/>
</dbReference>
<dbReference type="PANTHER" id="PTHR12703:SF4">
    <property type="entry name" value="TRANSMEMBRANE PROTEIN 33"/>
    <property type="match status" value="1"/>
</dbReference>